<keyword evidence="6 10" id="KW-1133">Transmembrane helix</keyword>
<feature type="transmembrane region" description="Helical" evidence="10">
    <location>
        <begin position="38"/>
        <end position="62"/>
    </location>
</feature>
<evidence type="ECO:0000256" key="2">
    <source>
        <dbReference type="ARBA" id="ARBA00022448"/>
    </source>
</evidence>
<dbReference type="Pfam" id="PF01554">
    <property type="entry name" value="MatE"/>
    <property type="match status" value="2"/>
</dbReference>
<dbReference type="PANTHER" id="PTHR43298:SF2">
    <property type="entry name" value="FMN_FAD EXPORTER YEEO-RELATED"/>
    <property type="match status" value="1"/>
</dbReference>
<accession>A0A4S3MJW4</accession>
<reference evidence="11 12" key="1">
    <citation type="submission" date="2019-04" db="EMBL/GenBank/DDBJ databases">
        <title>Draft genome sequence of Gemmobacter aestuarii sp. nov.</title>
        <authorList>
            <person name="Hameed A."/>
            <person name="Lin S.-Y."/>
            <person name="Shahina M."/>
            <person name="Lai W.-A."/>
            <person name="Young C.-C."/>
        </authorList>
    </citation>
    <scope>NUCLEOTIDE SEQUENCE [LARGE SCALE GENOMIC DNA]</scope>
    <source>
        <strain evidence="11 12">CC-PW-75</strain>
    </source>
</reference>
<feature type="transmembrane region" description="Helical" evidence="10">
    <location>
        <begin position="12"/>
        <end position="32"/>
    </location>
</feature>
<dbReference type="GO" id="GO:0006811">
    <property type="term" value="P:monoatomic ion transport"/>
    <property type="evidence" value="ECO:0007669"/>
    <property type="project" value="UniProtKB-KW"/>
</dbReference>
<dbReference type="NCBIfam" id="TIGR00797">
    <property type="entry name" value="matE"/>
    <property type="match status" value="1"/>
</dbReference>
<gene>
    <name evidence="11" type="ORF">E7811_14040</name>
</gene>
<dbReference type="GO" id="GO:0005886">
    <property type="term" value="C:plasma membrane"/>
    <property type="evidence" value="ECO:0007669"/>
    <property type="project" value="UniProtKB-SubCell"/>
</dbReference>
<evidence type="ECO:0000256" key="5">
    <source>
        <dbReference type="ARBA" id="ARBA00022692"/>
    </source>
</evidence>
<evidence type="ECO:0000256" key="10">
    <source>
        <dbReference type="SAM" id="Phobius"/>
    </source>
</evidence>
<keyword evidence="2" id="KW-0813">Transport</keyword>
<proteinExistence type="predicted"/>
<keyword evidence="7" id="KW-0406">Ion transport</keyword>
<evidence type="ECO:0000256" key="6">
    <source>
        <dbReference type="ARBA" id="ARBA00022989"/>
    </source>
</evidence>
<feature type="transmembrane region" description="Helical" evidence="10">
    <location>
        <begin position="131"/>
        <end position="148"/>
    </location>
</feature>
<keyword evidence="12" id="KW-1185">Reference proteome</keyword>
<dbReference type="InterPro" id="IPR050222">
    <property type="entry name" value="MATE_MdtK"/>
</dbReference>
<keyword evidence="8 10" id="KW-0472">Membrane</keyword>
<keyword evidence="5 10" id="KW-0812">Transmembrane</keyword>
<dbReference type="InterPro" id="IPR048279">
    <property type="entry name" value="MdtK-like"/>
</dbReference>
<keyword evidence="3" id="KW-0050">Antiport</keyword>
<feature type="transmembrane region" description="Helical" evidence="10">
    <location>
        <begin position="394"/>
        <end position="415"/>
    </location>
</feature>
<dbReference type="PIRSF" id="PIRSF006603">
    <property type="entry name" value="DinF"/>
    <property type="match status" value="1"/>
</dbReference>
<feature type="transmembrane region" description="Helical" evidence="10">
    <location>
        <begin position="272"/>
        <end position="293"/>
    </location>
</feature>
<dbReference type="GO" id="GO:0015297">
    <property type="term" value="F:antiporter activity"/>
    <property type="evidence" value="ECO:0007669"/>
    <property type="project" value="UniProtKB-KW"/>
</dbReference>
<evidence type="ECO:0000256" key="1">
    <source>
        <dbReference type="ARBA" id="ARBA00004429"/>
    </source>
</evidence>
<name>A0A4S3MJW4_9RHOB</name>
<feature type="transmembrane region" description="Helical" evidence="10">
    <location>
        <begin position="421"/>
        <end position="440"/>
    </location>
</feature>
<feature type="transmembrane region" description="Helical" evidence="10">
    <location>
        <begin position="355"/>
        <end position="373"/>
    </location>
</feature>
<feature type="transmembrane region" description="Helical" evidence="10">
    <location>
        <begin position="192"/>
        <end position="215"/>
    </location>
</feature>
<evidence type="ECO:0000256" key="7">
    <source>
        <dbReference type="ARBA" id="ARBA00023065"/>
    </source>
</evidence>
<evidence type="ECO:0000256" key="8">
    <source>
        <dbReference type="ARBA" id="ARBA00023136"/>
    </source>
</evidence>
<evidence type="ECO:0000256" key="3">
    <source>
        <dbReference type="ARBA" id="ARBA00022449"/>
    </source>
</evidence>
<dbReference type="RefSeq" id="WP_136395302.1">
    <property type="nucleotide sequence ID" value="NZ_SSND01000004.1"/>
</dbReference>
<feature type="transmembrane region" description="Helical" evidence="10">
    <location>
        <begin position="160"/>
        <end position="180"/>
    </location>
</feature>
<feature type="transmembrane region" description="Helical" evidence="10">
    <location>
        <begin position="235"/>
        <end position="252"/>
    </location>
</feature>
<dbReference type="CDD" id="cd13131">
    <property type="entry name" value="MATE_NorM_like"/>
    <property type="match status" value="1"/>
</dbReference>
<dbReference type="GO" id="GO:0042910">
    <property type="term" value="F:xenobiotic transmembrane transporter activity"/>
    <property type="evidence" value="ECO:0007669"/>
    <property type="project" value="InterPro"/>
</dbReference>
<comment type="caution">
    <text evidence="11">The sequence shown here is derived from an EMBL/GenBank/DDBJ whole genome shotgun (WGS) entry which is preliminary data.</text>
</comment>
<feature type="transmembrane region" description="Helical" evidence="10">
    <location>
        <begin position="97"/>
        <end position="119"/>
    </location>
</feature>
<comment type="subcellular location">
    <subcellularLocation>
        <location evidence="1">Cell inner membrane</location>
        <topology evidence="1">Multi-pass membrane protein</topology>
    </subcellularLocation>
</comment>
<organism evidence="11 12">
    <name type="scientific">Aliigemmobacter aestuarii</name>
    <dbReference type="NCBI Taxonomy" id="1445661"/>
    <lineage>
        <taxon>Bacteria</taxon>
        <taxon>Pseudomonadati</taxon>
        <taxon>Pseudomonadota</taxon>
        <taxon>Alphaproteobacteria</taxon>
        <taxon>Rhodobacterales</taxon>
        <taxon>Paracoccaceae</taxon>
        <taxon>Aliigemmobacter</taxon>
    </lineage>
</organism>
<protein>
    <recommendedName>
        <fullName evidence="9">Multidrug-efflux transporter</fullName>
    </recommendedName>
</protein>
<evidence type="ECO:0000313" key="11">
    <source>
        <dbReference type="EMBL" id="THD82194.1"/>
    </source>
</evidence>
<evidence type="ECO:0000256" key="4">
    <source>
        <dbReference type="ARBA" id="ARBA00022475"/>
    </source>
</evidence>
<sequence length="459" mass="48149">MTANTSPHHARAILVLGLPLIGSHLAQFGLHVTDTIMLGWYGVLPLAAGVLGASTFFVVFILGSGSAKAVLPLVATAHGQDDDVQVRRVTRMGLWQSAMFGVICYPLFWWSAPVLLALGQKPDVAALASDYLRIAGLGMIPALWVMVLKSYLAAMGRTQVVLWVTVAAVFVNAALNWALIFGNWGAPELGVLGSAVATVAVQVFSVVILCAYAALLPSLRRFQLFVRFWRADWPAFAQVFRLGAPMALTGLAESGLFHASALMMGWIGTVELAAHGIALEITALTFMVHVGLSNAVTVLTGRAYGAGDAAGLRLGAKVAIVMSLAFAGVTVLLFLLLPEPMIAVFLDDADPDRAAILAIGTTLLACAALFQLADAAQVMALGLLAGVQDTRVPMIYAAISYWLIGIPVSYALAFPLGLGPAGLWLGLVVGLACAAASLMARFWRRAPAPETAPAYSAAS</sequence>
<evidence type="ECO:0000256" key="9">
    <source>
        <dbReference type="ARBA" id="ARBA00031636"/>
    </source>
</evidence>
<dbReference type="PANTHER" id="PTHR43298">
    <property type="entry name" value="MULTIDRUG RESISTANCE PROTEIN NORM-RELATED"/>
    <property type="match status" value="1"/>
</dbReference>
<dbReference type="InterPro" id="IPR002528">
    <property type="entry name" value="MATE_fam"/>
</dbReference>
<dbReference type="EMBL" id="SSND01000004">
    <property type="protein sequence ID" value="THD82194.1"/>
    <property type="molecule type" value="Genomic_DNA"/>
</dbReference>
<keyword evidence="4" id="KW-1003">Cell membrane</keyword>
<dbReference type="OrthoDB" id="9780160at2"/>
<feature type="transmembrane region" description="Helical" evidence="10">
    <location>
        <begin position="314"/>
        <end position="335"/>
    </location>
</feature>
<evidence type="ECO:0000313" key="12">
    <source>
        <dbReference type="Proteomes" id="UP000309450"/>
    </source>
</evidence>
<dbReference type="AlphaFoldDB" id="A0A4S3MJW4"/>
<dbReference type="Proteomes" id="UP000309450">
    <property type="component" value="Unassembled WGS sequence"/>
</dbReference>